<evidence type="ECO:0000259" key="1">
    <source>
        <dbReference type="SMART" id="SM00198"/>
    </source>
</evidence>
<dbReference type="SUPFAM" id="SSF55797">
    <property type="entry name" value="PR-1-like"/>
    <property type="match status" value="1"/>
</dbReference>
<dbReference type="WBParaSite" id="HPLM_0001564401-mRNA-1">
    <property type="protein sequence ID" value="HPLM_0001564401-mRNA-1"/>
    <property type="gene ID" value="HPLM_0001564401"/>
</dbReference>
<dbReference type="PANTHER" id="PTHR10334">
    <property type="entry name" value="CYSTEINE-RICH SECRETORY PROTEIN-RELATED"/>
    <property type="match status" value="1"/>
</dbReference>
<dbReference type="InterPro" id="IPR035940">
    <property type="entry name" value="CAP_sf"/>
</dbReference>
<dbReference type="InterPro" id="IPR014044">
    <property type="entry name" value="CAP_dom"/>
</dbReference>
<dbReference type="OrthoDB" id="5853705at2759"/>
<accession>A0A0N4WVB8</accession>
<dbReference type="PRINTS" id="PR00837">
    <property type="entry name" value="V5TPXLIKE"/>
</dbReference>
<dbReference type="Gene3D" id="3.40.33.10">
    <property type="entry name" value="CAP"/>
    <property type="match status" value="1"/>
</dbReference>
<dbReference type="InterPro" id="IPR002413">
    <property type="entry name" value="V5_allergen-like"/>
</dbReference>
<dbReference type="Pfam" id="PF00188">
    <property type="entry name" value="CAP"/>
    <property type="match status" value="1"/>
</dbReference>
<evidence type="ECO:0000313" key="2">
    <source>
        <dbReference type="EMBL" id="VDO57325.1"/>
    </source>
</evidence>
<organism evidence="4">
    <name type="scientific">Haemonchus placei</name>
    <name type="common">Barber's pole worm</name>
    <dbReference type="NCBI Taxonomy" id="6290"/>
    <lineage>
        <taxon>Eukaryota</taxon>
        <taxon>Metazoa</taxon>
        <taxon>Ecdysozoa</taxon>
        <taxon>Nematoda</taxon>
        <taxon>Chromadorea</taxon>
        <taxon>Rhabditida</taxon>
        <taxon>Rhabditina</taxon>
        <taxon>Rhabditomorpha</taxon>
        <taxon>Strongyloidea</taxon>
        <taxon>Trichostrongylidae</taxon>
        <taxon>Haemonchus</taxon>
    </lineage>
</organism>
<proteinExistence type="predicted"/>
<reference evidence="4" key="1">
    <citation type="submission" date="2017-02" db="UniProtKB">
        <authorList>
            <consortium name="WormBaseParasite"/>
        </authorList>
    </citation>
    <scope>IDENTIFICATION</scope>
</reference>
<gene>
    <name evidence="2" type="ORF">HPLM_LOCUS15636</name>
</gene>
<evidence type="ECO:0000313" key="3">
    <source>
        <dbReference type="Proteomes" id="UP000268014"/>
    </source>
</evidence>
<keyword evidence="3" id="KW-1185">Reference proteome</keyword>
<reference evidence="2 3" key="2">
    <citation type="submission" date="2018-11" db="EMBL/GenBank/DDBJ databases">
        <authorList>
            <consortium name="Pathogen Informatics"/>
        </authorList>
    </citation>
    <scope>NUCLEOTIDE SEQUENCE [LARGE SCALE GENOMIC DNA]</scope>
    <source>
        <strain evidence="2 3">MHpl1</strain>
    </source>
</reference>
<feature type="domain" description="SCP" evidence="1">
    <location>
        <begin position="4"/>
        <end position="155"/>
    </location>
</feature>
<dbReference type="InterPro" id="IPR001283">
    <property type="entry name" value="CRISP-related"/>
</dbReference>
<sequence length="155" mass="17228">MTDKVRQVFLDKHNEYRSLVAKGEAKDAFGGNAPKATKMSMLTYDCGIESKALKWIKKCVYESSHLDNSSNLGENLYMLYDPHVDKAEAANVSSSAWFSSLQIVGVGQANVFTRDVLYRGAGYYTQMVWQKTSKLGCAVVSCNSMTLIGCLYNPR</sequence>
<evidence type="ECO:0000313" key="4">
    <source>
        <dbReference type="WBParaSite" id="HPLM_0001564401-mRNA-1"/>
    </source>
</evidence>
<dbReference type="STRING" id="6290.A0A0N4WVB8"/>
<dbReference type="SMART" id="SM00198">
    <property type="entry name" value="SCP"/>
    <property type="match status" value="1"/>
</dbReference>
<dbReference type="Proteomes" id="UP000268014">
    <property type="component" value="Unassembled WGS sequence"/>
</dbReference>
<dbReference type="AlphaFoldDB" id="A0A0N4WVB8"/>
<protein>
    <submittedName>
        <fullName evidence="4">SCP domain-containing protein</fullName>
    </submittedName>
</protein>
<name>A0A0N4WVB8_HAEPC</name>
<dbReference type="PRINTS" id="PR00838">
    <property type="entry name" value="V5ALLERGEN"/>
</dbReference>
<dbReference type="CDD" id="cd05380">
    <property type="entry name" value="CAP_euk"/>
    <property type="match status" value="1"/>
</dbReference>
<dbReference type="EMBL" id="UZAF01019062">
    <property type="protein sequence ID" value="VDO57325.1"/>
    <property type="molecule type" value="Genomic_DNA"/>
</dbReference>